<dbReference type="InterPro" id="IPR014049">
    <property type="entry name" value="Glutathione_synthase_N_euk"/>
</dbReference>
<dbReference type="AlphaFoldDB" id="A0A7S4ES15"/>
<dbReference type="EMBL" id="HBIZ01003219">
    <property type="protein sequence ID" value="CAE0749153.1"/>
    <property type="molecule type" value="Transcribed_RNA"/>
</dbReference>
<dbReference type="Gene3D" id="3.30.1490.80">
    <property type="match status" value="1"/>
</dbReference>
<dbReference type="GO" id="GO:0004363">
    <property type="term" value="F:glutathione synthase activity"/>
    <property type="evidence" value="ECO:0007669"/>
    <property type="project" value="InterPro"/>
</dbReference>
<protein>
    <recommendedName>
        <fullName evidence="2">Glutathione synthase</fullName>
    </recommendedName>
</protein>
<dbReference type="Gene3D" id="3.30.1490.50">
    <property type="match status" value="1"/>
</dbReference>
<name>A0A7S4ES15_CHRCT</name>
<dbReference type="PANTHER" id="PTHR11130:SF0">
    <property type="entry name" value="GLUTATHIONE SYNTHETASE"/>
    <property type="match status" value="1"/>
</dbReference>
<evidence type="ECO:0000313" key="1">
    <source>
        <dbReference type="EMBL" id="CAE0749153.1"/>
    </source>
</evidence>
<dbReference type="InterPro" id="IPR037013">
    <property type="entry name" value="GSH-S_sub-bd_sf"/>
</dbReference>
<dbReference type="InterPro" id="IPR014709">
    <property type="entry name" value="Glutathione_synthase_C_euk"/>
</dbReference>
<dbReference type="Gene3D" id="1.10.1080.10">
    <property type="entry name" value="Glutathione Synthetase, Chain A, domain 3"/>
    <property type="match status" value="1"/>
</dbReference>
<dbReference type="Pfam" id="PF03917">
    <property type="entry name" value="GSH_synth_ATP"/>
    <property type="match status" value="1"/>
</dbReference>
<dbReference type="InterPro" id="IPR005615">
    <property type="entry name" value="Glutathione_synthase"/>
</dbReference>
<dbReference type="GO" id="GO:0043295">
    <property type="term" value="F:glutathione binding"/>
    <property type="evidence" value="ECO:0007669"/>
    <property type="project" value="TreeGrafter"/>
</dbReference>
<dbReference type="Gene3D" id="3.30.470.20">
    <property type="entry name" value="ATP-grasp fold, B domain"/>
    <property type="match status" value="1"/>
</dbReference>
<sequence length="454" mass="50472">MIRPFCIQPLTLPTESISRLRRLQLTWHKLYLAMANDSDFLHQALHPLAAKCAWSSRELQALQKLEHRLRDKPKLLFDNSVYLSPQQSTAQSRRSFSLSVTNVQAGEPYQLELVHTLHNAEHAEVQQGPMRDVCATLADAARFVHPSAPCVAILAKPIDRLALRTRIDVRGVGEALRREHGVHTVLYVSMEDMAAARVDASGDLVLGEHRISAVYVRYDFSHPIGRFATPEDAFATHAWQEWAAVERFEASNAIVSSALSSRLAHRRQVQYAFSRPGVLEGFLTKEEAAEIREVLPRQWHLGISSDREEARALFERDQHSLVAKNVLRPRTGSGKTQDRAASGGLLIDTPSELLTLLNEPERCQWYVCYPRVRPAAHDAQIVHNGDVHSLDQQAVSEVATFGAYFSTESSAPRTDLVAGMGARTRQATPSSELARALGYGALSCVSAERQGAHC</sequence>
<proteinExistence type="predicted"/>
<dbReference type="PANTHER" id="PTHR11130">
    <property type="entry name" value="GLUTATHIONE SYNTHETASE"/>
    <property type="match status" value="1"/>
</dbReference>
<gene>
    <name evidence="1" type="ORF">PCAR00345_LOCUS1735</name>
</gene>
<dbReference type="InterPro" id="IPR014042">
    <property type="entry name" value="Glutathione_synthase_a-hlx"/>
</dbReference>
<dbReference type="GO" id="GO:0005829">
    <property type="term" value="C:cytosol"/>
    <property type="evidence" value="ECO:0007669"/>
    <property type="project" value="TreeGrafter"/>
</dbReference>
<dbReference type="GO" id="GO:0005524">
    <property type="term" value="F:ATP binding"/>
    <property type="evidence" value="ECO:0007669"/>
    <property type="project" value="InterPro"/>
</dbReference>
<accession>A0A7S4ES15</accession>
<reference evidence="1" key="1">
    <citation type="submission" date="2021-01" db="EMBL/GenBank/DDBJ databases">
        <authorList>
            <person name="Corre E."/>
            <person name="Pelletier E."/>
            <person name="Niang G."/>
            <person name="Scheremetjew M."/>
            <person name="Finn R."/>
            <person name="Kale V."/>
            <person name="Holt S."/>
            <person name="Cochrane G."/>
            <person name="Meng A."/>
            <person name="Brown T."/>
            <person name="Cohen L."/>
        </authorList>
    </citation>
    <scope>NUCLEOTIDE SEQUENCE</scope>
    <source>
        <strain evidence="1">CCMP645</strain>
    </source>
</reference>
<dbReference type="Gene3D" id="3.40.50.1760">
    <property type="entry name" value="Glutathione synthase, substrate-binding domain superfamily, eukaryotic"/>
    <property type="match status" value="1"/>
</dbReference>
<evidence type="ECO:0008006" key="2">
    <source>
        <dbReference type="Google" id="ProtNLM"/>
    </source>
</evidence>
<dbReference type="SUPFAM" id="SSF56059">
    <property type="entry name" value="Glutathione synthetase ATP-binding domain-like"/>
    <property type="match status" value="1"/>
</dbReference>
<organism evidence="1">
    <name type="scientific">Chrysotila carterae</name>
    <name type="common">Marine alga</name>
    <name type="synonym">Syracosphaera carterae</name>
    <dbReference type="NCBI Taxonomy" id="13221"/>
    <lineage>
        <taxon>Eukaryota</taxon>
        <taxon>Haptista</taxon>
        <taxon>Haptophyta</taxon>
        <taxon>Prymnesiophyceae</taxon>
        <taxon>Isochrysidales</taxon>
        <taxon>Isochrysidaceae</taxon>
        <taxon>Chrysotila</taxon>
    </lineage>
</organism>